<keyword evidence="2" id="KW-1185">Reference proteome</keyword>
<protein>
    <submittedName>
        <fullName evidence="1">Spectinomycin phosphotransferase</fullName>
    </submittedName>
</protein>
<dbReference type="Gene3D" id="1.20.58.840">
    <property type="match status" value="1"/>
</dbReference>
<keyword evidence="1" id="KW-0808">Transferase</keyword>
<gene>
    <name evidence="1" type="ORF">FB458_0206</name>
</gene>
<dbReference type="SUPFAM" id="SSF56112">
    <property type="entry name" value="Protein kinase-like (PK-like)"/>
    <property type="match status" value="1"/>
</dbReference>
<dbReference type="EMBL" id="VFMN01000001">
    <property type="protein sequence ID" value="TQJ07153.1"/>
    <property type="molecule type" value="Genomic_DNA"/>
</dbReference>
<dbReference type="Gene3D" id="1.10.510.10">
    <property type="entry name" value="Transferase(Phosphotransferase) domain 1"/>
    <property type="match status" value="1"/>
</dbReference>
<proteinExistence type="predicted"/>
<dbReference type="GO" id="GO:0016740">
    <property type="term" value="F:transferase activity"/>
    <property type="evidence" value="ECO:0007669"/>
    <property type="project" value="UniProtKB-KW"/>
</dbReference>
<organism evidence="1 2">
    <name type="scientific">Lapillicoccus jejuensis</name>
    <dbReference type="NCBI Taxonomy" id="402171"/>
    <lineage>
        <taxon>Bacteria</taxon>
        <taxon>Bacillati</taxon>
        <taxon>Actinomycetota</taxon>
        <taxon>Actinomycetes</taxon>
        <taxon>Micrococcales</taxon>
        <taxon>Intrasporangiaceae</taxon>
        <taxon>Lapillicoccus</taxon>
    </lineage>
</organism>
<evidence type="ECO:0000313" key="2">
    <source>
        <dbReference type="Proteomes" id="UP000317893"/>
    </source>
</evidence>
<dbReference type="Proteomes" id="UP000317893">
    <property type="component" value="Unassembled WGS sequence"/>
</dbReference>
<name>A0A542DVQ5_9MICO</name>
<accession>A0A542DVQ5</accession>
<evidence type="ECO:0000313" key="1">
    <source>
        <dbReference type="EMBL" id="TQJ07153.1"/>
    </source>
</evidence>
<dbReference type="InterPro" id="IPR011009">
    <property type="entry name" value="Kinase-like_dom_sf"/>
</dbReference>
<dbReference type="AlphaFoldDB" id="A0A542DVQ5"/>
<reference evidence="1 2" key="1">
    <citation type="submission" date="2019-06" db="EMBL/GenBank/DDBJ databases">
        <title>Sequencing the genomes of 1000 actinobacteria strains.</title>
        <authorList>
            <person name="Klenk H.-P."/>
        </authorList>
    </citation>
    <scope>NUCLEOTIDE SEQUENCE [LARGE SCALE GENOMIC DNA]</scope>
    <source>
        <strain evidence="1 2">DSM 18607</strain>
    </source>
</reference>
<comment type="caution">
    <text evidence="1">The sequence shown here is derived from an EMBL/GenBank/DDBJ whole genome shotgun (WGS) entry which is preliminary data.</text>
</comment>
<sequence>MLARMLVAPDDLSAETVLETVRAHWDDAAHACAHVPKGAGAHHWAVSGKHRPRWFVTADDLDTPTREDELRATYDSARTLVEDGLPSALATVPTAGGETGVLVGARLLTVTPYLEGESGPGEFADDDQRALVARAVGALHAAEAPPTLLDWVPGPPQRDDLLDLLGRLDEPWESGPYGDLVREALRAEAPLLRDLLARFDTLAAAAVARRGTWVPTHGEPHTANVRWTAAGPLLLDWESLRRAPRERDLRVVLWGADGAEPLSAYCAVTGLDPDAIDGDLVELFELEWWLWETASYAVRFHAEHEGDADDARFARSFLDEVVPAVRAV</sequence>